<proteinExistence type="predicted"/>
<gene>
    <name evidence="1" type="ORF">PENSUB_7474</name>
</gene>
<name>A0A1Q5TKX2_9EURO</name>
<keyword evidence="2" id="KW-1185">Reference proteome</keyword>
<sequence length="90" mass="10453">MFAMRSAPSNTEIAQICLVYLLEPSLYRELSEEEDLTEHPFARFAAKHWFHHYSNSNEGKSEIEPLVLRLFKDNPYSFAAWIGIHGIDQP</sequence>
<protein>
    <submittedName>
        <fullName evidence="1">Uncharacterized protein</fullName>
    </submittedName>
</protein>
<accession>A0A1Q5TKX2</accession>
<dbReference type="Proteomes" id="UP000186955">
    <property type="component" value="Unassembled WGS sequence"/>
</dbReference>
<dbReference type="AlphaFoldDB" id="A0A1Q5TKX2"/>
<evidence type="ECO:0000313" key="2">
    <source>
        <dbReference type="Proteomes" id="UP000186955"/>
    </source>
</evidence>
<dbReference type="STRING" id="1316194.A0A1Q5TKX2"/>
<organism evidence="1 2">
    <name type="scientific">Penicillium subrubescens</name>
    <dbReference type="NCBI Taxonomy" id="1316194"/>
    <lineage>
        <taxon>Eukaryota</taxon>
        <taxon>Fungi</taxon>
        <taxon>Dikarya</taxon>
        <taxon>Ascomycota</taxon>
        <taxon>Pezizomycotina</taxon>
        <taxon>Eurotiomycetes</taxon>
        <taxon>Eurotiomycetidae</taxon>
        <taxon>Eurotiales</taxon>
        <taxon>Aspergillaceae</taxon>
        <taxon>Penicillium</taxon>
    </lineage>
</organism>
<reference evidence="1 2" key="1">
    <citation type="submission" date="2016-10" db="EMBL/GenBank/DDBJ databases">
        <title>Genome sequence of the ascomycete fungus Penicillium subrubescens.</title>
        <authorList>
            <person name="De Vries R.P."/>
            <person name="Peng M."/>
            <person name="Dilokpimol A."/>
            <person name="Hilden K."/>
            <person name="Makela M.R."/>
            <person name="Grigoriev I."/>
            <person name="Riley R."/>
            <person name="Granchi Z."/>
        </authorList>
    </citation>
    <scope>NUCLEOTIDE SEQUENCE [LARGE SCALE GENOMIC DNA]</scope>
    <source>
        <strain evidence="1 2">CBS 132785</strain>
    </source>
</reference>
<evidence type="ECO:0000313" key="1">
    <source>
        <dbReference type="EMBL" id="OKP00893.1"/>
    </source>
</evidence>
<comment type="caution">
    <text evidence="1">The sequence shown here is derived from an EMBL/GenBank/DDBJ whole genome shotgun (WGS) entry which is preliminary data.</text>
</comment>
<dbReference type="EMBL" id="MNBE01000642">
    <property type="protein sequence ID" value="OKP00893.1"/>
    <property type="molecule type" value="Genomic_DNA"/>
</dbReference>